<dbReference type="AlphaFoldDB" id="A0A1I4U1Z6"/>
<protein>
    <submittedName>
        <fullName evidence="2">Predicted metal-binding protein</fullName>
    </submittedName>
</protein>
<dbReference type="SMART" id="SM01078">
    <property type="entry name" value="CGGC"/>
    <property type="match status" value="1"/>
</dbReference>
<evidence type="ECO:0000313" key="2">
    <source>
        <dbReference type="EMBL" id="SFM83042.1"/>
    </source>
</evidence>
<dbReference type="RefSeq" id="WP_342707582.1">
    <property type="nucleotide sequence ID" value="NZ_FOUJ01000006.1"/>
</dbReference>
<reference evidence="3" key="1">
    <citation type="submission" date="2016-10" db="EMBL/GenBank/DDBJ databases">
        <authorList>
            <person name="Varghese N."/>
            <person name="Submissions S."/>
        </authorList>
    </citation>
    <scope>NUCLEOTIDE SEQUENCE [LARGE SCALE GENOMIC DNA]</scope>
    <source>
        <strain evidence="3">Mob M</strain>
    </source>
</reference>
<evidence type="ECO:0000313" key="3">
    <source>
        <dbReference type="Proteomes" id="UP000198535"/>
    </source>
</evidence>
<dbReference type="STRING" id="487685.SAMN04488696_2509"/>
<gene>
    <name evidence="2" type="ORF">SAMN04488696_2509</name>
</gene>
<dbReference type="InterPro" id="IPR014925">
    <property type="entry name" value="CGGC_dom"/>
</dbReference>
<dbReference type="Pfam" id="PF08821">
    <property type="entry name" value="CGGC"/>
    <property type="match status" value="1"/>
</dbReference>
<feature type="domain" description="CGGC" evidence="1">
    <location>
        <begin position="48"/>
        <end position="151"/>
    </location>
</feature>
<keyword evidence="3" id="KW-1185">Reference proteome</keyword>
<organism evidence="2 3">
    <name type="scientific">Methanolobus profundi</name>
    <dbReference type="NCBI Taxonomy" id="487685"/>
    <lineage>
        <taxon>Archaea</taxon>
        <taxon>Methanobacteriati</taxon>
        <taxon>Methanobacteriota</taxon>
        <taxon>Stenosarchaea group</taxon>
        <taxon>Methanomicrobia</taxon>
        <taxon>Methanosarcinales</taxon>
        <taxon>Methanosarcinaceae</taxon>
        <taxon>Methanolobus</taxon>
    </lineage>
</organism>
<evidence type="ECO:0000259" key="1">
    <source>
        <dbReference type="SMART" id="SM01078"/>
    </source>
</evidence>
<proteinExistence type="predicted"/>
<dbReference type="Proteomes" id="UP000198535">
    <property type="component" value="Unassembled WGS sequence"/>
</dbReference>
<sequence length="152" mass="17088">MTSSRQRSDYKLRSEDLSSGDDTPVFSYFQHSLKNGAGIIVDVEPVTKVAVIRCDIVSEACPGVGCFMAFNKRSMHFKDYDENTEMVAFFTCGGCSGRRIYRLLKSLKKRGVDVIHLSSCMQMENYPKCPHIDEIKKTVEDAGIKLVEGTHH</sequence>
<name>A0A1I4U1Z6_9EURY</name>
<accession>A0A1I4U1Z6</accession>
<dbReference type="EMBL" id="FOUJ01000006">
    <property type="protein sequence ID" value="SFM83042.1"/>
    <property type="molecule type" value="Genomic_DNA"/>
</dbReference>